<dbReference type="PANTHER" id="PTHR13847">
    <property type="entry name" value="SARCOSINE DEHYDROGENASE-RELATED"/>
    <property type="match status" value="1"/>
</dbReference>
<reference evidence="6" key="2">
    <citation type="submission" date="2020-09" db="EMBL/GenBank/DDBJ databases">
        <authorList>
            <person name="Sun Q."/>
            <person name="Zhou Y."/>
        </authorList>
    </citation>
    <scope>NUCLEOTIDE SEQUENCE</scope>
    <source>
        <strain evidence="6">CGMCC 1.12187</strain>
    </source>
</reference>
<sequence>MKSVWLDTYEVPAAPAEEFVPGAGYDTVVAGAGLTGLTTAVLLARAGHRVAVLEARTVGAVTTGNTTAKLTLLQGTTLSQIRRHQSEEVLRAYVDANREGMAWLLRLLEDRGVPFQRRDSWTYATSAKGASDLRKELEAARLADLHPSWSDETELPFPVAGAITLPDQAQFHPMEVLGALVVELRAHGGAVFEGVRLTGAGVRSPLTIQTSKGPLQADRLVLATGTPVLDRGGYFAKLSPSRSYAMTYRVPGAPGSIPRGMYITADSPTRTVRTVPLADEELLLVGGNDHVVGRSPSPQAAVDDLEEWTRRHFPGAERTHVWAAQDYRSINAIPFIGTLPRGGGNIYLATGYNKWGMSNAVAASLALSAEIFGGHMQWAETLGRRVTTPSDILTALKVNAEVGFNAPKDWLKAELSELPDEVPGEGEGFVGREHGRPVGVSTVDGVTCRVSGICTHLGGVLRWNDAERSWDCPLHGSRFAADGTRLEGPAVHDLSRRGA</sequence>
<name>A0A917GI73_9MICC</name>
<dbReference type="GO" id="GO:0051537">
    <property type="term" value="F:2 iron, 2 sulfur cluster binding"/>
    <property type="evidence" value="ECO:0007669"/>
    <property type="project" value="UniProtKB-KW"/>
</dbReference>
<protein>
    <submittedName>
        <fullName evidence="6">FAD-dependent oxidoreductase</fullName>
    </submittedName>
</protein>
<dbReference type="InterPro" id="IPR006076">
    <property type="entry name" value="FAD-dep_OxRdtase"/>
</dbReference>
<feature type="domain" description="Rieske" evidence="5">
    <location>
        <begin position="410"/>
        <end position="499"/>
    </location>
</feature>
<dbReference type="Gene3D" id="3.30.9.10">
    <property type="entry name" value="D-Amino Acid Oxidase, subunit A, domain 2"/>
    <property type="match status" value="1"/>
</dbReference>
<dbReference type="Gene3D" id="3.50.50.60">
    <property type="entry name" value="FAD/NAD(P)-binding domain"/>
    <property type="match status" value="1"/>
</dbReference>
<evidence type="ECO:0000313" key="6">
    <source>
        <dbReference type="EMBL" id="GGG46811.1"/>
    </source>
</evidence>
<dbReference type="Pfam" id="PF00355">
    <property type="entry name" value="Rieske"/>
    <property type="match status" value="1"/>
</dbReference>
<dbReference type="Gene3D" id="2.102.10.10">
    <property type="entry name" value="Rieske [2Fe-2S] iron-sulphur domain"/>
    <property type="match status" value="1"/>
</dbReference>
<evidence type="ECO:0000256" key="3">
    <source>
        <dbReference type="ARBA" id="ARBA00023004"/>
    </source>
</evidence>
<gene>
    <name evidence="6" type="ORF">GCM10011374_06460</name>
</gene>
<keyword evidence="4" id="KW-0411">Iron-sulfur</keyword>
<dbReference type="InterPro" id="IPR036922">
    <property type="entry name" value="Rieske_2Fe-2S_sf"/>
</dbReference>
<organism evidence="6 7">
    <name type="scientific">Kocuria dechangensis</name>
    <dbReference type="NCBI Taxonomy" id="1176249"/>
    <lineage>
        <taxon>Bacteria</taxon>
        <taxon>Bacillati</taxon>
        <taxon>Actinomycetota</taxon>
        <taxon>Actinomycetes</taxon>
        <taxon>Micrococcales</taxon>
        <taxon>Micrococcaceae</taxon>
        <taxon>Kocuria</taxon>
    </lineage>
</organism>
<dbReference type="Proteomes" id="UP000638848">
    <property type="component" value="Unassembled WGS sequence"/>
</dbReference>
<dbReference type="Pfam" id="PF01266">
    <property type="entry name" value="DAO"/>
    <property type="match status" value="1"/>
</dbReference>
<evidence type="ECO:0000313" key="7">
    <source>
        <dbReference type="Proteomes" id="UP000638848"/>
    </source>
</evidence>
<dbReference type="PANTHER" id="PTHR13847:SF274">
    <property type="entry name" value="RIESKE 2FE-2S IRON-SULFUR PROTEIN YHFW-RELATED"/>
    <property type="match status" value="1"/>
</dbReference>
<keyword evidence="1" id="KW-0001">2Fe-2S</keyword>
<evidence type="ECO:0000256" key="2">
    <source>
        <dbReference type="ARBA" id="ARBA00022723"/>
    </source>
</evidence>
<dbReference type="GO" id="GO:0016705">
    <property type="term" value="F:oxidoreductase activity, acting on paired donors, with incorporation or reduction of molecular oxygen"/>
    <property type="evidence" value="ECO:0007669"/>
    <property type="project" value="UniProtKB-ARBA"/>
</dbReference>
<dbReference type="GO" id="GO:0004497">
    <property type="term" value="F:monooxygenase activity"/>
    <property type="evidence" value="ECO:0007669"/>
    <property type="project" value="UniProtKB-ARBA"/>
</dbReference>
<reference evidence="6" key="1">
    <citation type="journal article" date="2014" name="Int. J. Syst. Evol. Microbiol.">
        <title>Complete genome sequence of Corynebacterium casei LMG S-19264T (=DSM 44701T), isolated from a smear-ripened cheese.</title>
        <authorList>
            <consortium name="US DOE Joint Genome Institute (JGI-PGF)"/>
            <person name="Walter F."/>
            <person name="Albersmeier A."/>
            <person name="Kalinowski J."/>
            <person name="Ruckert C."/>
        </authorList>
    </citation>
    <scope>NUCLEOTIDE SEQUENCE</scope>
    <source>
        <strain evidence="6">CGMCC 1.12187</strain>
    </source>
</reference>
<dbReference type="InterPro" id="IPR036188">
    <property type="entry name" value="FAD/NAD-bd_sf"/>
</dbReference>
<accession>A0A917GI73</accession>
<evidence type="ECO:0000256" key="4">
    <source>
        <dbReference type="ARBA" id="ARBA00023014"/>
    </source>
</evidence>
<dbReference type="PROSITE" id="PS51296">
    <property type="entry name" value="RIESKE"/>
    <property type="match status" value="1"/>
</dbReference>
<dbReference type="AlphaFoldDB" id="A0A917GI73"/>
<dbReference type="SUPFAM" id="SSF50022">
    <property type="entry name" value="ISP domain"/>
    <property type="match status" value="1"/>
</dbReference>
<evidence type="ECO:0000259" key="5">
    <source>
        <dbReference type="PROSITE" id="PS51296"/>
    </source>
</evidence>
<dbReference type="GO" id="GO:0005737">
    <property type="term" value="C:cytoplasm"/>
    <property type="evidence" value="ECO:0007669"/>
    <property type="project" value="TreeGrafter"/>
</dbReference>
<comment type="caution">
    <text evidence="6">The sequence shown here is derived from an EMBL/GenBank/DDBJ whole genome shotgun (WGS) entry which is preliminary data.</text>
</comment>
<dbReference type="GO" id="GO:0046872">
    <property type="term" value="F:metal ion binding"/>
    <property type="evidence" value="ECO:0007669"/>
    <property type="project" value="UniProtKB-KW"/>
</dbReference>
<keyword evidence="2" id="KW-0479">Metal-binding</keyword>
<dbReference type="InterPro" id="IPR017941">
    <property type="entry name" value="Rieske_2Fe-2S"/>
</dbReference>
<keyword evidence="7" id="KW-1185">Reference proteome</keyword>
<dbReference type="RefSeq" id="WP_188534384.1">
    <property type="nucleotide sequence ID" value="NZ_BMEQ01000002.1"/>
</dbReference>
<keyword evidence="3" id="KW-0408">Iron</keyword>
<proteinExistence type="predicted"/>
<evidence type="ECO:0000256" key="1">
    <source>
        <dbReference type="ARBA" id="ARBA00022714"/>
    </source>
</evidence>
<dbReference type="EMBL" id="BMEQ01000002">
    <property type="protein sequence ID" value="GGG46811.1"/>
    <property type="molecule type" value="Genomic_DNA"/>
</dbReference>
<dbReference type="SUPFAM" id="SSF51905">
    <property type="entry name" value="FAD/NAD(P)-binding domain"/>
    <property type="match status" value="1"/>
</dbReference>